<dbReference type="InterPro" id="IPR002958">
    <property type="entry name" value="Occludin"/>
</dbReference>
<dbReference type="GO" id="GO:0042795">
    <property type="term" value="P:snRNA transcription by RNA polymerase II"/>
    <property type="evidence" value="ECO:0000318"/>
    <property type="project" value="GO_Central"/>
</dbReference>
<dbReference type="InterPro" id="IPR008253">
    <property type="entry name" value="Marvel"/>
</dbReference>
<keyword evidence="8 15" id="KW-0812">Transmembrane</keyword>
<dbReference type="GO" id="GO:0070830">
    <property type="term" value="P:bicellular tight junction assembly"/>
    <property type="evidence" value="ECO:0007669"/>
    <property type="project" value="InterPro"/>
</dbReference>
<organism evidence="21 22">
    <name type="scientific">Monodelphis domestica</name>
    <name type="common">Gray short-tailed opossum</name>
    <dbReference type="NCBI Taxonomy" id="13616"/>
    <lineage>
        <taxon>Eukaryota</taxon>
        <taxon>Metazoa</taxon>
        <taxon>Chordata</taxon>
        <taxon>Craniata</taxon>
        <taxon>Vertebrata</taxon>
        <taxon>Euteleostomi</taxon>
        <taxon>Mammalia</taxon>
        <taxon>Metatheria</taxon>
        <taxon>Didelphimorphia</taxon>
        <taxon>Didelphidae</taxon>
        <taxon>Monodelphis</taxon>
    </lineage>
</organism>
<evidence type="ECO:0000256" key="3">
    <source>
        <dbReference type="ARBA" id="ARBA00009171"/>
    </source>
</evidence>
<dbReference type="PRINTS" id="PR01258">
    <property type="entry name" value="OCCLUDIN"/>
</dbReference>
<dbReference type="InterPro" id="IPR010844">
    <property type="entry name" value="Occludin_ELL"/>
</dbReference>
<evidence type="ECO:0000256" key="13">
    <source>
        <dbReference type="ARBA" id="ARBA00023157"/>
    </source>
</evidence>
<dbReference type="GeneTree" id="ENSGT00940000165052"/>
<dbReference type="Gene3D" id="6.10.140.340">
    <property type="match status" value="1"/>
</dbReference>
<dbReference type="InParanoid" id="A0A5F8G3J1"/>
<dbReference type="Pfam" id="PF01284">
    <property type="entry name" value="MARVEL"/>
    <property type="match status" value="1"/>
</dbReference>
<evidence type="ECO:0000256" key="11">
    <source>
        <dbReference type="ARBA" id="ARBA00023054"/>
    </source>
</evidence>
<dbReference type="AlphaFoldDB" id="A0A5F8G3J1"/>
<keyword evidence="13" id="KW-1015">Disulfide bond</keyword>
<evidence type="ECO:0000259" key="20">
    <source>
        <dbReference type="PROSITE" id="PS51980"/>
    </source>
</evidence>
<evidence type="ECO:0000256" key="10">
    <source>
        <dbReference type="ARBA" id="ARBA00022989"/>
    </source>
</evidence>
<feature type="domain" description="OCEL" evidence="20">
    <location>
        <begin position="393"/>
        <end position="493"/>
    </location>
</feature>
<evidence type="ECO:0000256" key="5">
    <source>
        <dbReference type="ARBA" id="ARBA00022427"/>
    </source>
</evidence>
<dbReference type="GO" id="GO:0008023">
    <property type="term" value="C:transcription elongation factor complex"/>
    <property type="evidence" value="ECO:0000318"/>
    <property type="project" value="GO_Central"/>
</dbReference>
<dbReference type="GO" id="GO:0000987">
    <property type="term" value="F:cis-regulatory region sequence-specific DNA binding"/>
    <property type="evidence" value="ECO:0000318"/>
    <property type="project" value="GO_Central"/>
</dbReference>
<dbReference type="Ensembl" id="ENSMODT00000061215.1">
    <property type="protein sequence ID" value="ENSMODP00000042001.1"/>
    <property type="gene ID" value="ENSMODG00000015045.4"/>
</dbReference>
<keyword evidence="10 18" id="KW-1133">Transmembrane helix</keyword>
<evidence type="ECO:0000256" key="8">
    <source>
        <dbReference type="ARBA" id="ARBA00022692"/>
    </source>
</evidence>
<feature type="transmembrane region" description="Helical" evidence="18">
    <location>
        <begin position="73"/>
        <end position="95"/>
    </location>
</feature>
<comment type="subunit">
    <text evidence="14">Interacts with TJP1/ZO1. Interacts with VAPA. Interacts with CLDN1, CLDN6, CLDN9, CLDN11, CLDN12 and CLDN17. Interacts with PLSCR1. Interacts with LSR, ILDR1 and ILDR2. Interacts with TJP2/ZO2.</text>
</comment>
<dbReference type="STRING" id="13616.ENSMODP00000042001"/>
<evidence type="ECO:0000313" key="22">
    <source>
        <dbReference type="Proteomes" id="UP000002280"/>
    </source>
</evidence>
<dbReference type="InterPro" id="IPR031176">
    <property type="entry name" value="ELL/occludin"/>
</dbReference>
<evidence type="ECO:0000256" key="4">
    <source>
        <dbReference type="ARBA" id="ARBA00016772"/>
    </source>
</evidence>
<accession>A0A5F8G3J1</accession>
<keyword evidence="6" id="KW-1003">Cell membrane</keyword>
<evidence type="ECO:0000256" key="12">
    <source>
        <dbReference type="ARBA" id="ARBA00023136"/>
    </source>
</evidence>
<sequence length="493" mass="53939">MKLECKGRMESVCSVPGGPLPMMYEKRSYTGYGYPSSHYDYPPPLGPPGSFYLADVPPQHFYEWRSPPGITRILQGVVVFLCLAIFACVASTLAWDYYGLGSGSGLLGYGGGLGGYYNGYYGSYYGGYYGGLTNPRAANGFMIAMAVLCFLVTLGLVIAGLAKTSGARSRRFYLLVTVLSGLLAFIMFIASIVYVVGVNPRAALGAGSGSLYYSQMLMLCNQMMSPVAAGGGIVNQYLYHYCMVDPQEAVAIVCGFLIVILLCVICYFAQKTRHKIWKYGKPNIFWDRPLATAEGPNVEEWVSGSRGPRSLIRESRRGGPEGAGSDSVVQAGFGPVEYEVTPPHLLLPTQKGHPEYIVPGPSHQGCLSPSSRPQDLRHELVHPPTPASTHTPCHACSLYPPITSDATRQTYKAEFNSDLQRYKALCSEMDDIGAQLTQLSQELDSLPEGSLRYQVNREQTSPEYQSKKSETQSLRDKLCHIKRMVGAYDQARS</sequence>
<name>A0A5F8G3J1_MONDO</name>
<feature type="region of interest" description="Disordered" evidence="17">
    <location>
        <begin position="299"/>
        <end position="326"/>
    </location>
</feature>
<evidence type="ECO:0000259" key="19">
    <source>
        <dbReference type="PROSITE" id="PS51225"/>
    </source>
</evidence>
<evidence type="ECO:0000256" key="15">
    <source>
        <dbReference type="PROSITE-ProRule" id="PRU00581"/>
    </source>
</evidence>
<feature type="transmembrane region" description="Helical" evidence="18">
    <location>
        <begin position="249"/>
        <end position="269"/>
    </location>
</feature>
<feature type="domain" description="MARVEL" evidence="19">
    <location>
        <begin position="66"/>
        <end position="274"/>
    </location>
</feature>
<keyword evidence="12 15" id="KW-0472">Membrane</keyword>
<reference evidence="21" key="2">
    <citation type="submission" date="2025-08" db="UniProtKB">
        <authorList>
            <consortium name="Ensembl"/>
        </authorList>
    </citation>
    <scope>IDENTIFICATION</scope>
</reference>
<evidence type="ECO:0000256" key="9">
    <source>
        <dbReference type="ARBA" id="ARBA00022949"/>
    </source>
</evidence>
<protein>
    <recommendedName>
        <fullName evidence="4">Occludin</fullName>
    </recommendedName>
</protein>
<dbReference type="GO" id="GO:0005923">
    <property type="term" value="C:bicellular tight junction"/>
    <property type="evidence" value="ECO:0007669"/>
    <property type="project" value="UniProtKB-SubCell"/>
</dbReference>
<dbReference type="PANTHER" id="PTHR23288">
    <property type="entry name" value="OCCLUDIN AND RNA POLYMERASE II ELONGATION FACTOR ELL"/>
    <property type="match status" value="1"/>
</dbReference>
<dbReference type="SUPFAM" id="SSF144292">
    <property type="entry name" value="occludin/ELL-like"/>
    <property type="match status" value="1"/>
</dbReference>
<keyword evidence="22" id="KW-1185">Reference proteome</keyword>
<evidence type="ECO:0000256" key="7">
    <source>
        <dbReference type="ARBA" id="ARBA00022553"/>
    </source>
</evidence>
<evidence type="ECO:0000256" key="18">
    <source>
        <dbReference type="SAM" id="Phobius"/>
    </source>
</evidence>
<dbReference type="Pfam" id="PF07303">
    <property type="entry name" value="Occludin_ELL"/>
    <property type="match status" value="1"/>
</dbReference>
<evidence type="ECO:0000256" key="6">
    <source>
        <dbReference type="ARBA" id="ARBA00022475"/>
    </source>
</evidence>
<dbReference type="PANTHER" id="PTHR23288:SF6">
    <property type="entry name" value="OCCLUDIN"/>
    <property type="match status" value="1"/>
</dbReference>
<comment type="similarity">
    <text evidence="3 16">Belongs to the ELL/occludin family.</text>
</comment>
<comment type="subcellular location">
    <subcellularLocation>
        <location evidence="1">Cell junction</location>
        <location evidence="1">Tight junction</location>
    </subcellularLocation>
    <subcellularLocation>
        <location evidence="2">Cell membrane</location>
        <topology evidence="2">Multi-pass membrane protein</topology>
    </subcellularLocation>
</comment>
<dbReference type="Bgee" id="ENSMODG00000015045">
    <property type="expression patterns" value="Expressed in adult mammalian kidney and 8 other cell types or tissues"/>
</dbReference>
<proteinExistence type="inferred from homology"/>
<keyword evidence="11" id="KW-0175">Coiled coil</keyword>
<keyword evidence="7" id="KW-0597">Phosphoprotein</keyword>
<evidence type="ECO:0000256" key="2">
    <source>
        <dbReference type="ARBA" id="ARBA00004651"/>
    </source>
</evidence>
<keyword evidence="9" id="KW-0965">Cell junction</keyword>
<feature type="transmembrane region" description="Helical" evidence="18">
    <location>
        <begin position="173"/>
        <end position="196"/>
    </location>
</feature>
<dbReference type="PROSITE" id="PS51225">
    <property type="entry name" value="MARVEL"/>
    <property type="match status" value="1"/>
</dbReference>
<feature type="transmembrane region" description="Helical" evidence="18">
    <location>
        <begin position="141"/>
        <end position="161"/>
    </location>
</feature>
<dbReference type="GO" id="GO:0032968">
    <property type="term" value="P:positive regulation of transcription elongation by RNA polymerase II"/>
    <property type="evidence" value="ECO:0000318"/>
    <property type="project" value="GO_Central"/>
</dbReference>
<evidence type="ECO:0000313" key="21">
    <source>
        <dbReference type="Ensembl" id="ENSMODP00000042001.1"/>
    </source>
</evidence>
<dbReference type="GO" id="GO:0005886">
    <property type="term" value="C:plasma membrane"/>
    <property type="evidence" value="ECO:0007669"/>
    <property type="project" value="UniProtKB-SubCell"/>
</dbReference>
<evidence type="ECO:0000256" key="16">
    <source>
        <dbReference type="PROSITE-ProRule" id="PRU01324"/>
    </source>
</evidence>
<dbReference type="Proteomes" id="UP000002280">
    <property type="component" value="Chromosome 3"/>
</dbReference>
<reference evidence="21" key="3">
    <citation type="submission" date="2025-09" db="UniProtKB">
        <authorList>
            <consortium name="Ensembl"/>
        </authorList>
    </citation>
    <scope>IDENTIFICATION</scope>
</reference>
<reference evidence="21 22" key="1">
    <citation type="journal article" date="2007" name="Nature">
        <title>Genome of the marsupial Monodelphis domestica reveals innovation in non-coding sequences.</title>
        <authorList>
            <person name="Mikkelsen T.S."/>
            <person name="Wakefield M.J."/>
            <person name="Aken B."/>
            <person name="Amemiya C.T."/>
            <person name="Chang J.L."/>
            <person name="Duke S."/>
            <person name="Garber M."/>
            <person name="Gentles A.J."/>
            <person name="Goodstadt L."/>
            <person name="Heger A."/>
            <person name="Jurka J."/>
            <person name="Kamal M."/>
            <person name="Mauceli E."/>
            <person name="Searle S.M."/>
            <person name="Sharpe T."/>
            <person name="Baker M.L."/>
            <person name="Batzer M.A."/>
            <person name="Benos P.V."/>
            <person name="Belov K."/>
            <person name="Clamp M."/>
            <person name="Cook A."/>
            <person name="Cuff J."/>
            <person name="Das R."/>
            <person name="Davidow L."/>
            <person name="Deakin J.E."/>
            <person name="Fazzari M.J."/>
            <person name="Glass J.L."/>
            <person name="Grabherr M."/>
            <person name="Greally J.M."/>
            <person name="Gu W."/>
            <person name="Hore T.A."/>
            <person name="Huttley G.A."/>
            <person name="Kleber M."/>
            <person name="Jirtle R.L."/>
            <person name="Koina E."/>
            <person name="Lee J.T."/>
            <person name="Mahony S."/>
            <person name="Marra M.A."/>
            <person name="Miller R.D."/>
            <person name="Nicholls R.D."/>
            <person name="Oda M."/>
            <person name="Papenfuss A.T."/>
            <person name="Parra Z.E."/>
            <person name="Pollock D.D."/>
            <person name="Ray D.A."/>
            <person name="Schein J.E."/>
            <person name="Speed T.P."/>
            <person name="Thompson K."/>
            <person name="VandeBerg J.L."/>
            <person name="Wade C.M."/>
            <person name="Walker J.A."/>
            <person name="Waters P.D."/>
            <person name="Webber C."/>
            <person name="Weidman J.R."/>
            <person name="Xie X."/>
            <person name="Zody M.C."/>
            <person name="Baldwin J."/>
            <person name="Abdouelleil A."/>
            <person name="Abdulkadir J."/>
            <person name="Abebe A."/>
            <person name="Abera B."/>
            <person name="Abreu J."/>
            <person name="Acer S.C."/>
            <person name="Aftuck L."/>
            <person name="Alexander A."/>
            <person name="An P."/>
            <person name="Anderson E."/>
            <person name="Anderson S."/>
            <person name="Arachi H."/>
            <person name="Azer M."/>
            <person name="Bachantsang P."/>
            <person name="Barry A."/>
            <person name="Bayul T."/>
            <person name="Berlin A."/>
            <person name="Bessette D."/>
            <person name="Bloom T."/>
            <person name="Bloom T."/>
            <person name="Boguslavskiy L."/>
            <person name="Bonnet C."/>
            <person name="Boukhgalter B."/>
            <person name="Bourzgui I."/>
            <person name="Brown A."/>
            <person name="Cahill P."/>
            <person name="Channer S."/>
            <person name="Cheshatsang Y."/>
            <person name="Chuda L."/>
            <person name="Citroen M."/>
            <person name="Collymore A."/>
            <person name="Cooke P."/>
            <person name="Costello M."/>
            <person name="D'Aco K."/>
            <person name="Daza R."/>
            <person name="De Haan G."/>
            <person name="DeGray S."/>
            <person name="DeMaso C."/>
            <person name="Dhargay N."/>
            <person name="Dooley K."/>
            <person name="Dooley E."/>
            <person name="Doricent M."/>
            <person name="Dorje P."/>
            <person name="Dorjee K."/>
            <person name="Dupes A."/>
            <person name="Elong R."/>
            <person name="Falk J."/>
            <person name="Farina A."/>
            <person name="Faro S."/>
            <person name="Ferguson D."/>
            <person name="Fisher S."/>
            <person name="Foley C.D."/>
            <person name="Franke A."/>
            <person name="Friedrich D."/>
            <person name="Gadbois L."/>
            <person name="Gearin G."/>
            <person name="Gearin C.R."/>
            <person name="Giannoukos G."/>
            <person name="Goode T."/>
            <person name="Graham J."/>
            <person name="Grandbois E."/>
            <person name="Grewal S."/>
            <person name="Gyaltsen K."/>
            <person name="Hafez N."/>
            <person name="Hagos B."/>
            <person name="Hall J."/>
            <person name="Henson C."/>
            <person name="Hollinger A."/>
            <person name="Honan T."/>
            <person name="Huard M.D."/>
            <person name="Hughes L."/>
            <person name="Hurhula B."/>
            <person name="Husby M.E."/>
            <person name="Kamat A."/>
            <person name="Kanga B."/>
            <person name="Kashin S."/>
            <person name="Khazanovich D."/>
            <person name="Kisner P."/>
            <person name="Lance K."/>
            <person name="Lara M."/>
            <person name="Lee W."/>
            <person name="Lennon N."/>
            <person name="Letendre F."/>
            <person name="LeVine R."/>
            <person name="Lipovsky A."/>
            <person name="Liu X."/>
            <person name="Liu J."/>
            <person name="Liu S."/>
            <person name="Lokyitsang T."/>
            <person name="Lokyitsang Y."/>
            <person name="Lubonja R."/>
            <person name="Lui A."/>
            <person name="MacDonald P."/>
            <person name="Magnisalis V."/>
            <person name="Maru K."/>
            <person name="Matthews C."/>
            <person name="McCusker W."/>
            <person name="McDonough S."/>
            <person name="Mehta T."/>
            <person name="Meldrim J."/>
            <person name="Meneus L."/>
            <person name="Mihai O."/>
            <person name="Mihalev A."/>
            <person name="Mihova T."/>
            <person name="Mittelman R."/>
            <person name="Mlenga V."/>
            <person name="Montmayeur A."/>
            <person name="Mulrain L."/>
            <person name="Navidi A."/>
            <person name="Naylor J."/>
            <person name="Negash T."/>
            <person name="Nguyen T."/>
            <person name="Nguyen N."/>
            <person name="Nicol R."/>
            <person name="Norbu C."/>
            <person name="Norbu N."/>
            <person name="Novod N."/>
            <person name="O'Neill B."/>
            <person name="Osman S."/>
            <person name="Markiewicz E."/>
            <person name="Oyono O.L."/>
            <person name="Patti C."/>
            <person name="Phunkhang P."/>
            <person name="Pierre F."/>
            <person name="Priest M."/>
            <person name="Raghuraman S."/>
            <person name="Rege F."/>
            <person name="Reyes R."/>
            <person name="Rise C."/>
            <person name="Rogov P."/>
            <person name="Ross K."/>
            <person name="Ryan E."/>
            <person name="Settipalli S."/>
            <person name="Shea T."/>
            <person name="Sherpa N."/>
            <person name="Shi L."/>
            <person name="Shih D."/>
            <person name="Sparrow T."/>
            <person name="Spaulding J."/>
            <person name="Stalker J."/>
            <person name="Stange-Thomann N."/>
            <person name="Stavropoulos S."/>
            <person name="Stone C."/>
            <person name="Strader C."/>
            <person name="Tesfaye S."/>
            <person name="Thomson T."/>
            <person name="Thoulutsang Y."/>
            <person name="Thoulutsang D."/>
            <person name="Topham K."/>
            <person name="Topping I."/>
            <person name="Tsamla T."/>
            <person name="Vassiliev H."/>
            <person name="Vo A."/>
            <person name="Wangchuk T."/>
            <person name="Wangdi T."/>
            <person name="Weiand M."/>
            <person name="Wilkinson J."/>
            <person name="Wilson A."/>
            <person name="Yadav S."/>
            <person name="Young G."/>
            <person name="Yu Q."/>
            <person name="Zembek L."/>
            <person name="Zhong D."/>
            <person name="Zimmer A."/>
            <person name="Zwirko Z."/>
            <person name="Jaffe D.B."/>
            <person name="Alvarez P."/>
            <person name="Brockman W."/>
            <person name="Butler J."/>
            <person name="Chin C."/>
            <person name="Gnerre S."/>
            <person name="MacCallum I."/>
            <person name="Graves J.A."/>
            <person name="Ponting C.P."/>
            <person name="Breen M."/>
            <person name="Samollow P.B."/>
            <person name="Lander E.S."/>
            <person name="Lindblad-Toh K."/>
        </authorList>
    </citation>
    <scope>NUCLEOTIDE SEQUENCE [LARGE SCALE GENOMIC DNA]</scope>
</reference>
<dbReference type="PROSITE" id="PS51980">
    <property type="entry name" value="OCEL"/>
    <property type="match status" value="1"/>
</dbReference>
<evidence type="ECO:0000256" key="14">
    <source>
        <dbReference type="ARBA" id="ARBA00046366"/>
    </source>
</evidence>
<evidence type="ECO:0000256" key="17">
    <source>
        <dbReference type="SAM" id="MobiDB-lite"/>
    </source>
</evidence>
<evidence type="ECO:0000256" key="1">
    <source>
        <dbReference type="ARBA" id="ARBA00004435"/>
    </source>
</evidence>
<keyword evidence="5" id="KW-0796">Tight junction</keyword>